<dbReference type="InterPro" id="IPR036259">
    <property type="entry name" value="MFS_trans_sf"/>
</dbReference>
<feature type="transmembrane region" description="Helical" evidence="5">
    <location>
        <begin position="337"/>
        <end position="363"/>
    </location>
</feature>
<dbReference type="PROSITE" id="PS50850">
    <property type="entry name" value="MFS"/>
    <property type="match status" value="1"/>
</dbReference>
<evidence type="ECO:0000259" key="6">
    <source>
        <dbReference type="PROSITE" id="PS50850"/>
    </source>
</evidence>
<dbReference type="Proteomes" id="UP000199004">
    <property type="component" value="Unassembled WGS sequence"/>
</dbReference>
<sequence>MLAMSQPIIPPMTSPPRSALAEPTATVPRLWVVWISLASIGVWAGFFGPIQVLLAQQAEAINESDKESILALVTGAGAAVSLVFNPLWGAFSDRTILRIGRRVPWVIGGAVTGAGSMLILAPADSVAEMLVGWCLAQASLNAMLAALTATVPDQVPVHERGTVGGWLALAQTVGVIAGSGIAAATGSIAAGYLTTAGLLLVTAIPYCLGSRDIALTREERPPFEAGRFVRSFWVSPRLHPDFAWAWLTRFLVNLGNAIVVLYLLYYLDDAVGLTKDQAESRVFLLTAAYGVITVLTAVGGGIWSDHVGRRKPFVIASGFVIAAALVVLALVPTMTGAWIGAVVLGVGFGIYSSVDFAMISQVLPNAGDRAKDLGVINIANALPQVVAPGIAAVVLGLDLGYATLYGLAAATTVIGSLLVTRIRSVA</sequence>
<evidence type="ECO:0000313" key="7">
    <source>
        <dbReference type="EMBL" id="SDM91300.1"/>
    </source>
</evidence>
<feature type="transmembrane region" description="Helical" evidence="5">
    <location>
        <begin position="129"/>
        <end position="151"/>
    </location>
</feature>
<feature type="transmembrane region" description="Helical" evidence="5">
    <location>
        <begin position="375"/>
        <end position="395"/>
    </location>
</feature>
<feature type="transmembrane region" description="Helical" evidence="5">
    <location>
        <begin position="282"/>
        <end position="301"/>
    </location>
</feature>
<feature type="transmembrane region" description="Helical" evidence="5">
    <location>
        <begin position="69"/>
        <end position="91"/>
    </location>
</feature>
<keyword evidence="8" id="KW-1185">Reference proteome</keyword>
<evidence type="ECO:0000256" key="4">
    <source>
        <dbReference type="ARBA" id="ARBA00023136"/>
    </source>
</evidence>
<evidence type="ECO:0000256" key="2">
    <source>
        <dbReference type="ARBA" id="ARBA00022692"/>
    </source>
</evidence>
<evidence type="ECO:0000313" key="8">
    <source>
        <dbReference type="Proteomes" id="UP000199004"/>
    </source>
</evidence>
<dbReference type="GO" id="GO:0005886">
    <property type="term" value="C:plasma membrane"/>
    <property type="evidence" value="ECO:0007669"/>
    <property type="project" value="UniProtKB-SubCell"/>
</dbReference>
<dbReference type="GO" id="GO:0022857">
    <property type="term" value="F:transmembrane transporter activity"/>
    <property type="evidence" value="ECO:0007669"/>
    <property type="project" value="InterPro"/>
</dbReference>
<proteinExistence type="predicted"/>
<keyword evidence="3 5" id="KW-1133">Transmembrane helix</keyword>
<evidence type="ECO:0000256" key="5">
    <source>
        <dbReference type="SAM" id="Phobius"/>
    </source>
</evidence>
<feature type="domain" description="Major facilitator superfamily (MFS) profile" evidence="6">
    <location>
        <begin position="241"/>
        <end position="426"/>
    </location>
</feature>
<feature type="transmembrane region" description="Helical" evidence="5">
    <location>
        <begin position="189"/>
        <end position="208"/>
    </location>
</feature>
<dbReference type="EMBL" id="FNIC01000001">
    <property type="protein sequence ID" value="SDM91300.1"/>
    <property type="molecule type" value="Genomic_DNA"/>
</dbReference>
<dbReference type="SUPFAM" id="SSF103473">
    <property type="entry name" value="MFS general substrate transporter"/>
    <property type="match status" value="1"/>
</dbReference>
<organism evidence="7 8">
    <name type="scientific">Nocardioides szechwanensis</name>
    <dbReference type="NCBI Taxonomy" id="1005944"/>
    <lineage>
        <taxon>Bacteria</taxon>
        <taxon>Bacillati</taxon>
        <taxon>Actinomycetota</taxon>
        <taxon>Actinomycetes</taxon>
        <taxon>Propionibacteriales</taxon>
        <taxon>Nocardioidaceae</taxon>
        <taxon>Nocardioides</taxon>
    </lineage>
</organism>
<evidence type="ECO:0000256" key="1">
    <source>
        <dbReference type="ARBA" id="ARBA00004651"/>
    </source>
</evidence>
<dbReference type="PROSITE" id="PS00216">
    <property type="entry name" value="SUGAR_TRANSPORT_1"/>
    <property type="match status" value="1"/>
</dbReference>
<dbReference type="PANTHER" id="PTHR23528">
    <property type="match status" value="1"/>
</dbReference>
<dbReference type="InterPro" id="IPR011701">
    <property type="entry name" value="MFS"/>
</dbReference>
<dbReference type="InterPro" id="IPR020846">
    <property type="entry name" value="MFS_dom"/>
</dbReference>
<dbReference type="InterPro" id="IPR005829">
    <property type="entry name" value="Sugar_transporter_CS"/>
</dbReference>
<dbReference type="STRING" id="1005944.SAMN05192576_1248"/>
<evidence type="ECO:0000256" key="3">
    <source>
        <dbReference type="ARBA" id="ARBA00022989"/>
    </source>
</evidence>
<feature type="transmembrane region" description="Helical" evidence="5">
    <location>
        <begin position="313"/>
        <end position="331"/>
    </location>
</feature>
<keyword evidence="2 5" id="KW-0812">Transmembrane</keyword>
<protein>
    <submittedName>
        <fullName evidence="7">Major Facilitator Superfamily protein</fullName>
    </submittedName>
</protein>
<feature type="transmembrane region" description="Helical" evidence="5">
    <location>
        <begin position="246"/>
        <end position="267"/>
    </location>
</feature>
<keyword evidence="4 5" id="KW-0472">Membrane</keyword>
<accession>A0A1G9X3I3</accession>
<gene>
    <name evidence="7" type="ORF">SAMN05192576_1248</name>
</gene>
<reference evidence="7 8" key="1">
    <citation type="submission" date="2016-10" db="EMBL/GenBank/DDBJ databases">
        <authorList>
            <person name="de Groot N.N."/>
        </authorList>
    </citation>
    <scope>NUCLEOTIDE SEQUENCE [LARGE SCALE GENOMIC DNA]</scope>
    <source>
        <strain evidence="7 8">CGMCC 1.11147</strain>
    </source>
</reference>
<feature type="transmembrane region" description="Helical" evidence="5">
    <location>
        <begin position="103"/>
        <end position="123"/>
    </location>
</feature>
<dbReference type="Pfam" id="PF07690">
    <property type="entry name" value="MFS_1"/>
    <property type="match status" value="1"/>
</dbReference>
<comment type="subcellular location">
    <subcellularLocation>
        <location evidence="1">Cell membrane</location>
        <topology evidence="1">Multi-pass membrane protein</topology>
    </subcellularLocation>
</comment>
<feature type="transmembrane region" description="Helical" evidence="5">
    <location>
        <begin position="30"/>
        <end position="49"/>
    </location>
</feature>
<dbReference type="AlphaFoldDB" id="A0A1G9X3I3"/>
<feature type="transmembrane region" description="Helical" evidence="5">
    <location>
        <begin position="401"/>
        <end position="420"/>
    </location>
</feature>
<feature type="transmembrane region" description="Helical" evidence="5">
    <location>
        <begin position="163"/>
        <end position="183"/>
    </location>
</feature>
<dbReference type="Gene3D" id="1.20.1250.20">
    <property type="entry name" value="MFS general substrate transporter like domains"/>
    <property type="match status" value="2"/>
</dbReference>
<name>A0A1G9X3I3_9ACTN</name>
<dbReference type="PANTHER" id="PTHR23528:SF1">
    <property type="entry name" value="MAJOR FACILITATOR SUPERFAMILY (MFS) PROFILE DOMAIN-CONTAINING PROTEIN"/>
    <property type="match status" value="1"/>
</dbReference>